<reference evidence="4" key="1">
    <citation type="submission" date="2016-02" db="EMBL/GenBank/DDBJ databases">
        <title>Draft genome sequence of Microdochium bolleyi, a fungal endophyte of beachgrass.</title>
        <authorList>
            <consortium name="DOE Joint Genome Institute"/>
            <person name="David A.S."/>
            <person name="May G."/>
            <person name="Haridas S."/>
            <person name="Lim J."/>
            <person name="Wang M."/>
            <person name="Labutti K."/>
            <person name="Lipzen A."/>
            <person name="Barry K."/>
            <person name="Grigoriev I.V."/>
        </authorList>
    </citation>
    <scope>NUCLEOTIDE SEQUENCE [LARGE SCALE GENOMIC DNA]</scope>
    <source>
        <strain evidence="4">J235TASD1</strain>
    </source>
</reference>
<dbReference type="SMART" id="SM00367">
    <property type="entry name" value="LRR_CC"/>
    <property type="match status" value="2"/>
</dbReference>
<dbReference type="Pfam" id="PF23550">
    <property type="entry name" value="zf_Tbcl_Rhp7"/>
    <property type="match status" value="1"/>
</dbReference>
<protein>
    <submittedName>
        <fullName evidence="3">RNI-like protein</fullName>
    </submittedName>
</protein>
<evidence type="ECO:0000313" key="4">
    <source>
        <dbReference type="Proteomes" id="UP000070501"/>
    </source>
</evidence>
<dbReference type="InterPro" id="IPR032675">
    <property type="entry name" value="LRR_dom_sf"/>
</dbReference>
<dbReference type="STRING" id="196109.A0A136J822"/>
<organism evidence="3 4">
    <name type="scientific">Microdochium bolleyi</name>
    <dbReference type="NCBI Taxonomy" id="196109"/>
    <lineage>
        <taxon>Eukaryota</taxon>
        <taxon>Fungi</taxon>
        <taxon>Dikarya</taxon>
        <taxon>Ascomycota</taxon>
        <taxon>Pezizomycotina</taxon>
        <taxon>Sordariomycetes</taxon>
        <taxon>Xylariomycetidae</taxon>
        <taxon>Xylariales</taxon>
        <taxon>Microdochiaceae</taxon>
        <taxon>Microdochium</taxon>
    </lineage>
</organism>
<keyword evidence="4" id="KW-1185">Reference proteome</keyword>
<dbReference type="Proteomes" id="UP000070501">
    <property type="component" value="Unassembled WGS sequence"/>
</dbReference>
<proteinExistence type="predicted"/>
<dbReference type="OrthoDB" id="1924287at2759"/>
<feature type="domain" description="DNA repair protein rhp7 treble clef" evidence="2">
    <location>
        <begin position="133"/>
        <end position="171"/>
    </location>
</feature>
<dbReference type="SUPFAM" id="SSF52047">
    <property type="entry name" value="RNI-like"/>
    <property type="match status" value="1"/>
</dbReference>
<dbReference type="Gene3D" id="3.80.10.10">
    <property type="entry name" value="Ribonuclease Inhibitor"/>
    <property type="match status" value="2"/>
</dbReference>
<dbReference type="InParanoid" id="A0A136J822"/>
<sequence>MSSRRQNGTSRSIRGPQSALTDFLASQNISAAQIRADADARRAAAGTEAGPSNAAIIEENEEVDEEDDNDDVPTTSRRAAAARARDQKRKKQAETIEKIKKSKAYKKRKRDADASDSDDLVETMFAEKLTPLPGQMEHCEICEKRFTVTPYSRAGPNGGLLCAKCSKDLAKDDDSAKKKKKKPVNSGGGGRRKTQSKILDGTQPTGAKNLTTLCVEMLAKNIELADDLGDLPPRAIDRIARLLSKRRLLGPRTLDLFLQPSTEQVMVYDGARLSTDDYKRIFSVASNLEKLKLRNAIQFKDEVMEYLLGRQLMLKYFYIHGANLLSAAIWEKYIREKGKHLETLQIYYTDKHVNDDILSIVKDHCHALKRLKICHNQQVSDEGLLHISEMETLEHIGLQLVKWTTTEPYVKIIETIGKNLRTFSIKEVPDVDDRLLDALHKEATVLTKLRITGSEVMTDSGFARLFTAWKNRPLVSVDFQRCRHVDASKPRENAHLVGLCSDGFRALMKHSGRLLRYLNVHACRHISQEAFEDAFAADKVYPDLEYIEVSFCEDVTDFVVGSIFRACPNLKELNVFGCMKIKEVKVPKGKILVGVPNAQGMIIEGSDD</sequence>
<dbReference type="AlphaFoldDB" id="A0A136J822"/>
<dbReference type="EMBL" id="KQ964248">
    <property type="protein sequence ID" value="KXJ93291.1"/>
    <property type="molecule type" value="Genomic_DNA"/>
</dbReference>
<dbReference type="FunFam" id="3.80.10.10:FF:000601">
    <property type="entry name" value="DNA repair protein Rad7, protein"/>
    <property type="match status" value="1"/>
</dbReference>
<dbReference type="PANTHER" id="PTHR13318">
    <property type="entry name" value="PARTNER OF PAIRED, ISOFORM B-RELATED"/>
    <property type="match status" value="1"/>
</dbReference>
<dbReference type="PANTHER" id="PTHR13318:SF233">
    <property type="entry name" value="BACK DOMAIN-CONTAINING PROTEIN"/>
    <property type="match status" value="1"/>
</dbReference>
<accession>A0A136J822</accession>
<dbReference type="FunCoup" id="A0A136J822">
    <property type="interactions" value="33"/>
</dbReference>
<dbReference type="GO" id="GO:0031146">
    <property type="term" value="P:SCF-dependent proteasomal ubiquitin-dependent protein catabolic process"/>
    <property type="evidence" value="ECO:0007669"/>
    <property type="project" value="TreeGrafter"/>
</dbReference>
<feature type="compositionally biased region" description="Acidic residues" evidence="1">
    <location>
        <begin position="58"/>
        <end position="71"/>
    </location>
</feature>
<feature type="region of interest" description="Disordered" evidence="1">
    <location>
        <begin position="34"/>
        <end position="118"/>
    </location>
</feature>
<evidence type="ECO:0000256" key="1">
    <source>
        <dbReference type="SAM" id="MobiDB-lite"/>
    </source>
</evidence>
<dbReference type="InterPro" id="IPR056451">
    <property type="entry name" value="Znf_Tbcl_Rhp7"/>
</dbReference>
<feature type="compositionally biased region" description="Basic residues" evidence="1">
    <location>
        <begin position="100"/>
        <end position="109"/>
    </location>
</feature>
<feature type="region of interest" description="Disordered" evidence="1">
    <location>
        <begin position="172"/>
        <end position="203"/>
    </location>
</feature>
<name>A0A136J822_9PEZI</name>
<gene>
    <name evidence="3" type="ORF">Micbo1qcDRAFT_54585</name>
</gene>
<dbReference type="InterPro" id="IPR006553">
    <property type="entry name" value="Leu-rich_rpt_Cys-con_subtyp"/>
</dbReference>
<evidence type="ECO:0000313" key="3">
    <source>
        <dbReference type="EMBL" id="KXJ93291.1"/>
    </source>
</evidence>
<evidence type="ECO:0000259" key="2">
    <source>
        <dbReference type="Pfam" id="PF23550"/>
    </source>
</evidence>
<dbReference type="GO" id="GO:0019005">
    <property type="term" value="C:SCF ubiquitin ligase complex"/>
    <property type="evidence" value="ECO:0007669"/>
    <property type="project" value="TreeGrafter"/>
</dbReference>